<evidence type="ECO:0000256" key="5">
    <source>
        <dbReference type="SAM" id="MobiDB-lite"/>
    </source>
</evidence>
<dbReference type="InterPro" id="IPR050109">
    <property type="entry name" value="HTH-type_TetR-like_transc_reg"/>
</dbReference>
<dbReference type="AlphaFoldDB" id="A0A1G8DL77"/>
<organism evidence="7 8">
    <name type="scientific">Sinosporangium album</name>
    <dbReference type="NCBI Taxonomy" id="504805"/>
    <lineage>
        <taxon>Bacteria</taxon>
        <taxon>Bacillati</taxon>
        <taxon>Actinomycetota</taxon>
        <taxon>Actinomycetes</taxon>
        <taxon>Streptosporangiales</taxon>
        <taxon>Streptosporangiaceae</taxon>
        <taxon>Sinosporangium</taxon>
    </lineage>
</organism>
<dbReference type="Proteomes" id="UP000198923">
    <property type="component" value="Unassembled WGS sequence"/>
</dbReference>
<protein>
    <submittedName>
        <fullName evidence="7">DNA-binding transcriptional regulator, AcrR family</fullName>
    </submittedName>
</protein>
<proteinExistence type="predicted"/>
<feature type="DNA-binding region" description="H-T-H motif" evidence="4">
    <location>
        <begin position="72"/>
        <end position="91"/>
    </location>
</feature>
<keyword evidence="8" id="KW-1185">Reference proteome</keyword>
<evidence type="ECO:0000256" key="3">
    <source>
        <dbReference type="ARBA" id="ARBA00023163"/>
    </source>
</evidence>
<evidence type="ECO:0000256" key="4">
    <source>
        <dbReference type="PROSITE-ProRule" id="PRU00335"/>
    </source>
</evidence>
<dbReference type="PROSITE" id="PS50977">
    <property type="entry name" value="HTH_TETR_2"/>
    <property type="match status" value="1"/>
</dbReference>
<dbReference type="EMBL" id="FNCN01000018">
    <property type="protein sequence ID" value="SDH58408.1"/>
    <property type="molecule type" value="Genomic_DNA"/>
</dbReference>
<feature type="compositionally biased region" description="Basic and acidic residues" evidence="5">
    <location>
        <begin position="33"/>
        <end position="46"/>
    </location>
</feature>
<gene>
    <name evidence="7" type="ORF">SAMN05421505_11893</name>
</gene>
<evidence type="ECO:0000259" key="6">
    <source>
        <dbReference type="PROSITE" id="PS50977"/>
    </source>
</evidence>
<dbReference type="Pfam" id="PF00440">
    <property type="entry name" value="TetR_N"/>
    <property type="match status" value="1"/>
</dbReference>
<keyword evidence="3" id="KW-0804">Transcription</keyword>
<dbReference type="STRING" id="504805.SAMN05421505_11893"/>
<sequence>MFVMADGSTGNIGVVVRFGTGVGKASGKSGGRSADRQGADRRVGDRRVRRTRQAVQRALVELILEKGYDAVTVTDIIDRADVGRSTFYAHFTDKRDVLFGNLDELVEMLKAGSGPAPGRLFGFSLPLFEHVGEHRDLVRALLGRRGGGVVVPRVERILTGSVREELLAAVPAGGRPPEGLELVAACVVGALTALLVRWAEDGGTATARGMDAVFREVVTPGVEALLARGAGTPLPEAGGR</sequence>
<dbReference type="PRINTS" id="PR00455">
    <property type="entry name" value="HTHTETR"/>
</dbReference>
<accession>A0A1G8DL77</accession>
<keyword evidence="2 4" id="KW-0238">DNA-binding</keyword>
<dbReference type="GO" id="GO:0003700">
    <property type="term" value="F:DNA-binding transcription factor activity"/>
    <property type="evidence" value="ECO:0007669"/>
    <property type="project" value="TreeGrafter"/>
</dbReference>
<feature type="domain" description="HTH tetR-type" evidence="6">
    <location>
        <begin position="49"/>
        <end position="109"/>
    </location>
</feature>
<evidence type="ECO:0000256" key="2">
    <source>
        <dbReference type="ARBA" id="ARBA00023125"/>
    </source>
</evidence>
<reference evidence="7 8" key="1">
    <citation type="submission" date="2016-10" db="EMBL/GenBank/DDBJ databases">
        <authorList>
            <person name="de Groot N.N."/>
        </authorList>
    </citation>
    <scope>NUCLEOTIDE SEQUENCE [LARGE SCALE GENOMIC DNA]</scope>
    <source>
        <strain evidence="7 8">CPCC 201354</strain>
    </source>
</reference>
<feature type="region of interest" description="Disordered" evidence="5">
    <location>
        <begin position="24"/>
        <end position="47"/>
    </location>
</feature>
<dbReference type="SUPFAM" id="SSF46689">
    <property type="entry name" value="Homeodomain-like"/>
    <property type="match status" value="1"/>
</dbReference>
<dbReference type="InterPro" id="IPR009057">
    <property type="entry name" value="Homeodomain-like_sf"/>
</dbReference>
<dbReference type="Gene3D" id="1.10.357.10">
    <property type="entry name" value="Tetracycline Repressor, domain 2"/>
    <property type="match status" value="1"/>
</dbReference>
<dbReference type="GO" id="GO:0000976">
    <property type="term" value="F:transcription cis-regulatory region binding"/>
    <property type="evidence" value="ECO:0007669"/>
    <property type="project" value="TreeGrafter"/>
</dbReference>
<dbReference type="PANTHER" id="PTHR30055">
    <property type="entry name" value="HTH-TYPE TRANSCRIPTIONAL REGULATOR RUTR"/>
    <property type="match status" value="1"/>
</dbReference>
<evidence type="ECO:0000313" key="7">
    <source>
        <dbReference type="EMBL" id="SDH58408.1"/>
    </source>
</evidence>
<name>A0A1G8DL77_9ACTN</name>
<dbReference type="InterPro" id="IPR001647">
    <property type="entry name" value="HTH_TetR"/>
</dbReference>
<keyword evidence="1" id="KW-0805">Transcription regulation</keyword>
<evidence type="ECO:0000313" key="8">
    <source>
        <dbReference type="Proteomes" id="UP000198923"/>
    </source>
</evidence>
<dbReference type="PANTHER" id="PTHR30055:SF234">
    <property type="entry name" value="HTH-TYPE TRANSCRIPTIONAL REGULATOR BETI"/>
    <property type="match status" value="1"/>
</dbReference>
<evidence type="ECO:0000256" key="1">
    <source>
        <dbReference type="ARBA" id="ARBA00023015"/>
    </source>
</evidence>